<dbReference type="SUPFAM" id="SSF48452">
    <property type="entry name" value="TPR-like"/>
    <property type="match status" value="1"/>
</dbReference>
<dbReference type="NCBIfam" id="TIGR02521">
    <property type="entry name" value="type_IV_pilW"/>
    <property type="match status" value="1"/>
</dbReference>
<dbReference type="Proteomes" id="UP000580043">
    <property type="component" value="Unassembled WGS sequence"/>
</dbReference>
<proteinExistence type="predicted"/>
<dbReference type="PROSITE" id="PS50005">
    <property type="entry name" value="TPR"/>
    <property type="match status" value="1"/>
</dbReference>
<sequence>MLKSFLPAFVASLVLAGCASGPNLSGIDTRLERPVSEMPVQTDARRKAKVHVELGQAYFQAGRFGVALDEARAAAGYDSGYAPAYQLMGQVHMYLEENPVAEASFEHARRLAPGDPEIMNSYGWFLCSTGKERAGLALLTTAVRNPYYQTPARALTNIGLCHLRLKDDAAAEPYFIRALEADDTNLPAIYHLASITYRRGAYEAARRYVAALHKLGEPTAESLWLGIRIERRLGDRAAEATLVQQLRRRFPASPEFQAFQQGQYQ</sequence>
<dbReference type="Gene3D" id="1.25.40.10">
    <property type="entry name" value="Tetratricopeptide repeat domain"/>
    <property type="match status" value="1"/>
</dbReference>
<keyword evidence="2" id="KW-0732">Signal</keyword>
<dbReference type="PROSITE" id="PS51257">
    <property type="entry name" value="PROKAR_LIPOPROTEIN"/>
    <property type="match status" value="1"/>
</dbReference>
<dbReference type="PANTHER" id="PTHR12558">
    <property type="entry name" value="CELL DIVISION CYCLE 16,23,27"/>
    <property type="match status" value="1"/>
</dbReference>
<dbReference type="InterPro" id="IPR019734">
    <property type="entry name" value="TPR_rpt"/>
</dbReference>
<evidence type="ECO:0000256" key="2">
    <source>
        <dbReference type="SAM" id="SignalP"/>
    </source>
</evidence>
<dbReference type="AlphaFoldDB" id="A0A848FWH7"/>
<comment type="caution">
    <text evidence="3">The sequence shown here is derived from an EMBL/GenBank/DDBJ whole genome shotgun (WGS) entry which is preliminary data.</text>
</comment>
<evidence type="ECO:0000256" key="1">
    <source>
        <dbReference type="PROSITE-ProRule" id="PRU00339"/>
    </source>
</evidence>
<feature type="repeat" description="TPR" evidence="1">
    <location>
        <begin position="152"/>
        <end position="185"/>
    </location>
</feature>
<evidence type="ECO:0000313" key="4">
    <source>
        <dbReference type="Proteomes" id="UP000580043"/>
    </source>
</evidence>
<dbReference type="InterPro" id="IPR013360">
    <property type="entry name" value="Pilus_4_PilW"/>
</dbReference>
<reference evidence="3 4" key="1">
    <citation type="submission" date="2020-04" db="EMBL/GenBank/DDBJ databases">
        <title>Zoogloea sp. G-4-1-14 isolated from soil.</title>
        <authorList>
            <person name="Dahal R.H."/>
        </authorList>
    </citation>
    <scope>NUCLEOTIDE SEQUENCE [LARGE SCALE GENOMIC DNA]</scope>
    <source>
        <strain evidence="3 4">G-4-1-14</strain>
    </source>
</reference>
<feature type="signal peptide" evidence="2">
    <location>
        <begin position="1"/>
        <end position="19"/>
    </location>
</feature>
<name>A0A848FWH7_9RHOO</name>
<keyword evidence="1" id="KW-0802">TPR repeat</keyword>
<protein>
    <submittedName>
        <fullName evidence="3">Type IV pilus biogenesis/stability protein PilW</fullName>
    </submittedName>
</protein>
<dbReference type="Pfam" id="PF13181">
    <property type="entry name" value="TPR_8"/>
    <property type="match status" value="1"/>
</dbReference>
<dbReference type="EMBL" id="JABBGA010000001">
    <property type="protein sequence ID" value="NML24158.1"/>
    <property type="molecule type" value="Genomic_DNA"/>
</dbReference>
<gene>
    <name evidence="3" type="primary">pilW</name>
    <name evidence="3" type="ORF">HHL15_00215</name>
</gene>
<feature type="chain" id="PRO_5032422981" evidence="2">
    <location>
        <begin position="20"/>
        <end position="265"/>
    </location>
</feature>
<dbReference type="PANTHER" id="PTHR12558:SF13">
    <property type="entry name" value="CELL DIVISION CYCLE PROTEIN 27 HOMOLOG"/>
    <property type="match status" value="1"/>
</dbReference>
<keyword evidence="4" id="KW-1185">Reference proteome</keyword>
<evidence type="ECO:0000313" key="3">
    <source>
        <dbReference type="EMBL" id="NML24158.1"/>
    </source>
</evidence>
<dbReference type="RefSeq" id="WP_169143814.1">
    <property type="nucleotide sequence ID" value="NZ_JABBGA010000001.1"/>
</dbReference>
<organism evidence="3 4">
    <name type="scientific">Zoogloea dura</name>
    <dbReference type="NCBI Taxonomy" id="2728840"/>
    <lineage>
        <taxon>Bacteria</taxon>
        <taxon>Pseudomonadati</taxon>
        <taxon>Pseudomonadota</taxon>
        <taxon>Betaproteobacteria</taxon>
        <taxon>Rhodocyclales</taxon>
        <taxon>Zoogloeaceae</taxon>
        <taxon>Zoogloea</taxon>
    </lineage>
</organism>
<dbReference type="SMART" id="SM00028">
    <property type="entry name" value="TPR"/>
    <property type="match status" value="3"/>
</dbReference>
<dbReference type="InterPro" id="IPR011990">
    <property type="entry name" value="TPR-like_helical_dom_sf"/>
</dbReference>
<accession>A0A848FWH7</accession>